<evidence type="ECO:0000313" key="7">
    <source>
        <dbReference type="EMBL" id="MBB6053016.1"/>
    </source>
</evidence>
<evidence type="ECO:0000256" key="5">
    <source>
        <dbReference type="ARBA" id="ARBA00035492"/>
    </source>
</evidence>
<evidence type="ECO:0000256" key="1">
    <source>
        <dbReference type="ARBA" id="ARBA00007594"/>
    </source>
</evidence>
<dbReference type="PIRSF" id="PIRSF002211">
    <property type="entry name" value="Ribosomal_L30_bac-type"/>
    <property type="match status" value="1"/>
</dbReference>
<comment type="similarity">
    <text evidence="1">Belongs to the universal ribosomal protein uL30 family.</text>
</comment>
<dbReference type="Gene3D" id="3.30.1390.20">
    <property type="entry name" value="Ribosomal protein L30, ferredoxin-like fold domain"/>
    <property type="match status" value="1"/>
</dbReference>
<evidence type="ECO:0000256" key="2">
    <source>
        <dbReference type="ARBA" id="ARBA00011838"/>
    </source>
</evidence>
<dbReference type="Proteomes" id="UP000520814">
    <property type="component" value="Unassembled WGS sequence"/>
</dbReference>
<sequence length="63" mass="6811">MALKVTLVKSPIGFEKSQGATARAMGLTRLGKTVELPDNESVQGMVFKIQHLVKVEQAEEAAK</sequence>
<reference evidence="7 8" key="1">
    <citation type="submission" date="2020-08" db="EMBL/GenBank/DDBJ databases">
        <title>Genomic Encyclopedia of Type Strains, Phase IV (KMG-IV): sequencing the most valuable type-strain genomes for metagenomic binning, comparative biology and taxonomic classification.</title>
        <authorList>
            <person name="Goeker M."/>
        </authorList>
    </citation>
    <scope>NUCLEOTIDE SEQUENCE [LARGE SCALE GENOMIC DNA]</scope>
    <source>
        <strain evidence="7 8">DSM 23562</strain>
    </source>
</reference>
<name>A0A7W9SUQ4_ARMRO</name>
<dbReference type="RefSeq" id="WP_184202898.1">
    <property type="nucleotide sequence ID" value="NZ_JACHGW010000005.1"/>
</dbReference>
<protein>
    <recommendedName>
        <fullName evidence="5">50S ribosomal protein L30</fullName>
    </recommendedName>
</protein>
<dbReference type="GO" id="GO:0006412">
    <property type="term" value="P:translation"/>
    <property type="evidence" value="ECO:0007669"/>
    <property type="project" value="InterPro"/>
</dbReference>
<dbReference type="HAMAP" id="MF_01371_B">
    <property type="entry name" value="Ribosomal_uL30_B"/>
    <property type="match status" value="1"/>
</dbReference>
<proteinExistence type="inferred from homology"/>
<comment type="subunit">
    <text evidence="2">Part of the 50S ribosomal subunit.</text>
</comment>
<gene>
    <name evidence="7" type="ORF">HNQ39_004848</name>
</gene>
<dbReference type="GO" id="GO:0015934">
    <property type="term" value="C:large ribosomal subunit"/>
    <property type="evidence" value="ECO:0007669"/>
    <property type="project" value="InterPro"/>
</dbReference>
<dbReference type="InterPro" id="IPR005996">
    <property type="entry name" value="Ribosomal_uL30_bac-type"/>
</dbReference>
<keyword evidence="4" id="KW-0687">Ribonucleoprotein</keyword>
<accession>A0A7W9SUQ4</accession>
<dbReference type="AlphaFoldDB" id="A0A7W9SUQ4"/>
<dbReference type="CDD" id="cd01658">
    <property type="entry name" value="Ribosomal_L30"/>
    <property type="match status" value="1"/>
</dbReference>
<feature type="domain" description="Large ribosomal subunit protein uL30-like ferredoxin-like fold" evidence="6">
    <location>
        <begin position="3"/>
        <end position="53"/>
    </location>
</feature>
<organism evidence="7 8">
    <name type="scientific">Armatimonas rosea</name>
    <dbReference type="NCBI Taxonomy" id="685828"/>
    <lineage>
        <taxon>Bacteria</taxon>
        <taxon>Bacillati</taxon>
        <taxon>Armatimonadota</taxon>
        <taxon>Armatimonadia</taxon>
        <taxon>Armatimonadales</taxon>
        <taxon>Armatimonadaceae</taxon>
        <taxon>Armatimonas</taxon>
    </lineage>
</organism>
<dbReference type="GO" id="GO:0003735">
    <property type="term" value="F:structural constituent of ribosome"/>
    <property type="evidence" value="ECO:0007669"/>
    <property type="project" value="InterPro"/>
</dbReference>
<comment type="caution">
    <text evidence="7">The sequence shown here is derived from an EMBL/GenBank/DDBJ whole genome shotgun (WGS) entry which is preliminary data.</text>
</comment>
<evidence type="ECO:0000259" key="6">
    <source>
        <dbReference type="Pfam" id="PF00327"/>
    </source>
</evidence>
<dbReference type="Pfam" id="PF00327">
    <property type="entry name" value="Ribosomal_L30"/>
    <property type="match status" value="1"/>
</dbReference>
<keyword evidence="3 7" id="KW-0689">Ribosomal protein</keyword>
<dbReference type="SUPFAM" id="SSF55129">
    <property type="entry name" value="Ribosomal protein L30p/L7e"/>
    <property type="match status" value="1"/>
</dbReference>
<evidence type="ECO:0000313" key="8">
    <source>
        <dbReference type="Proteomes" id="UP000520814"/>
    </source>
</evidence>
<evidence type="ECO:0000256" key="3">
    <source>
        <dbReference type="ARBA" id="ARBA00022980"/>
    </source>
</evidence>
<keyword evidence="8" id="KW-1185">Reference proteome</keyword>
<dbReference type="NCBIfam" id="TIGR01308">
    <property type="entry name" value="rpmD_bact"/>
    <property type="match status" value="1"/>
</dbReference>
<dbReference type="InterPro" id="IPR036919">
    <property type="entry name" value="Ribo_uL30_ferredoxin-like_sf"/>
</dbReference>
<dbReference type="EMBL" id="JACHGW010000005">
    <property type="protein sequence ID" value="MBB6053016.1"/>
    <property type="molecule type" value="Genomic_DNA"/>
</dbReference>
<dbReference type="InterPro" id="IPR016082">
    <property type="entry name" value="Ribosomal_uL30_ferredoxin-like"/>
</dbReference>
<evidence type="ECO:0000256" key="4">
    <source>
        <dbReference type="ARBA" id="ARBA00023274"/>
    </source>
</evidence>